<protein>
    <submittedName>
        <fullName evidence="2">Uncharacterized protein</fullName>
    </submittedName>
</protein>
<evidence type="ECO:0000256" key="1">
    <source>
        <dbReference type="SAM" id="MobiDB-lite"/>
    </source>
</evidence>
<comment type="caution">
    <text evidence="2">The sequence shown here is derived from an EMBL/GenBank/DDBJ whole genome shotgun (WGS) entry which is preliminary data.</text>
</comment>
<sequence length="119" mass="13335">MQVHYHFYGTHVATHVPTSNLEGQETVRQTSTHGPTWYERLSISSPGGFRTTFLRPISALGSPSRRSAVRHSIHFEIRSSGGEMARWLGREFTDRKVRGSNPTTVSRLPLSRFGQPGSI</sequence>
<evidence type="ECO:0000313" key="3">
    <source>
        <dbReference type="Proteomes" id="UP000286415"/>
    </source>
</evidence>
<dbReference type="AlphaFoldDB" id="A0A419PIV9"/>
<dbReference type="EMBL" id="NIRI02000042">
    <property type="protein sequence ID" value="KAG5448947.1"/>
    <property type="molecule type" value="Genomic_DNA"/>
</dbReference>
<evidence type="ECO:0000313" key="2">
    <source>
        <dbReference type="EMBL" id="KAG5448947.1"/>
    </source>
</evidence>
<keyword evidence="3" id="KW-1185">Reference proteome</keyword>
<dbReference type="Proteomes" id="UP000286415">
    <property type="component" value="Unassembled WGS sequence"/>
</dbReference>
<dbReference type="InParanoid" id="A0A419PIV9"/>
<accession>A0A419PIV9</accession>
<reference evidence="2 3" key="2">
    <citation type="journal article" date="2021" name="Genomics">
        <title>High-quality reference genome for Clonorchis sinensis.</title>
        <authorList>
            <person name="Young N.D."/>
            <person name="Stroehlein A.J."/>
            <person name="Kinkar L."/>
            <person name="Wang T."/>
            <person name="Sohn W.M."/>
            <person name="Chang B.C.H."/>
            <person name="Kaur P."/>
            <person name="Weisz D."/>
            <person name="Dudchenko O."/>
            <person name="Aiden E.L."/>
            <person name="Korhonen P.K."/>
            <person name="Gasser R.B."/>
        </authorList>
    </citation>
    <scope>NUCLEOTIDE SEQUENCE [LARGE SCALE GENOMIC DNA]</scope>
    <source>
        <strain evidence="2">Cs-k2</strain>
    </source>
</reference>
<feature type="region of interest" description="Disordered" evidence="1">
    <location>
        <begin position="96"/>
        <end position="119"/>
    </location>
</feature>
<name>A0A419PIV9_CLOSI</name>
<dbReference type="OrthoDB" id="10051416at2759"/>
<gene>
    <name evidence="2" type="ORF">CSKR_103430</name>
</gene>
<proteinExistence type="predicted"/>
<organism evidence="2 3">
    <name type="scientific">Clonorchis sinensis</name>
    <name type="common">Chinese liver fluke</name>
    <dbReference type="NCBI Taxonomy" id="79923"/>
    <lineage>
        <taxon>Eukaryota</taxon>
        <taxon>Metazoa</taxon>
        <taxon>Spiralia</taxon>
        <taxon>Lophotrochozoa</taxon>
        <taxon>Platyhelminthes</taxon>
        <taxon>Trematoda</taxon>
        <taxon>Digenea</taxon>
        <taxon>Opisthorchiida</taxon>
        <taxon>Opisthorchiata</taxon>
        <taxon>Opisthorchiidae</taxon>
        <taxon>Clonorchis</taxon>
    </lineage>
</organism>
<reference evidence="2 3" key="1">
    <citation type="journal article" date="2018" name="Biotechnol. Adv.">
        <title>Improved genomic resources and new bioinformatic workflow for the carcinogenic parasite Clonorchis sinensis: Biotechnological implications.</title>
        <authorList>
            <person name="Wang D."/>
            <person name="Korhonen P.K."/>
            <person name="Gasser R.B."/>
            <person name="Young N.D."/>
        </authorList>
    </citation>
    <scope>NUCLEOTIDE SEQUENCE [LARGE SCALE GENOMIC DNA]</scope>
    <source>
        <strain evidence="2">Cs-k2</strain>
    </source>
</reference>